<dbReference type="Proteomes" id="UP001055439">
    <property type="component" value="Chromosome 8"/>
</dbReference>
<accession>A0A9E7KV40</accession>
<dbReference type="PANTHER" id="PTHR34462:SF1">
    <property type="entry name" value="OS05G0587400 PROTEIN"/>
    <property type="match status" value="1"/>
</dbReference>
<gene>
    <name evidence="2" type="ORF">MUK42_35797</name>
</gene>
<feature type="coiled-coil region" evidence="1">
    <location>
        <begin position="235"/>
        <end position="290"/>
    </location>
</feature>
<keyword evidence="1" id="KW-0175">Coiled coil</keyword>
<dbReference type="PANTHER" id="PTHR34462">
    <property type="entry name" value="OS05G0587400 PROTEIN"/>
    <property type="match status" value="1"/>
</dbReference>
<reference evidence="2" key="1">
    <citation type="submission" date="2022-05" db="EMBL/GenBank/DDBJ databases">
        <title>The Musa troglodytarum L. genome provides insights into the mechanism of non-climacteric behaviour and enrichment of carotenoids.</title>
        <authorList>
            <person name="Wang J."/>
        </authorList>
    </citation>
    <scope>NUCLEOTIDE SEQUENCE</scope>
    <source>
        <tissue evidence="2">Leaf</tissue>
    </source>
</reference>
<sequence>MNEATTRAGRREEDEEVEERREFKKLAKFPTAIVASQAFSERQGQVHITNSFCFRFTIKMRPKANGTLQRGQKLNHYKGDGPNWVLIAGGALLGTLSIRLGCKLKQAFETKLQDNANTGNRKFTPKIRSAACQMNSNLYQFHQNEDAHYRCLSGISGDGTDIKQSKNPMSTEMDLSLQLVKFSDTEPNKESGSVIWASSPDHLELPQKPFHRSSSSDSPCMSESGSDIYSKREVIQKLRQQLKRRDDMIMEMQAQVIGLQNSLSIQATQSADLQAQVDAANRDLFESEREIQRSRKIIADYCAVKAVSPEKPARHWCPEGANGYANGVDEGDFEKIEMLKMQVGELKEVIEGKDFLLQNYKEQKVELSSKIKELQLKLDSHIKKNASELSELDTCKHESDDAEGQHGEGKKGTITVVIYTIFTSPIVVTVPVGPDPPLSPARRKNKRTKGRFHIGSALEHNRQAIEKCIHYMPRIRQVDEKIIRQGQKYIVQISYHQHLRLCQRRLAKDKKLWKCNVLSKVIKPVCVRGKPELEKNSGNEDNLTNWTLPQRQRPREKWETYTVGRTEGYQFRQQIVIVLNSPSTKSRLQRMNLGWQLKGYTSRILVGSSSPFSGLGSDLVSTPGSRAPGTDPTDLQPEVVVVQDFDEHDIEKCVWEEHGQLDRPALVVGKLV</sequence>
<feature type="coiled-coil region" evidence="1">
    <location>
        <begin position="357"/>
        <end position="384"/>
    </location>
</feature>
<evidence type="ECO:0000313" key="3">
    <source>
        <dbReference type="Proteomes" id="UP001055439"/>
    </source>
</evidence>
<protein>
    <submittedName>
        <fullName evidence="2">Uncharacterized protein</fullName>
    </submittedName>
</protein>
<organism evidence="2 3">
    <name type="scientific">Musa troglodytarum</name>
    <name type="common">fe'i banana</name>
    <dbReference type="NCBI Taxonomy" id="320322"/>
    <lineage>
        <taxon>Eukaryota</taxon>
        <taxon>Viridiplantae</taxon>
        <taxon>Streptophyta</taxon>
        <taxon>Embryophyta</taxon>
        <taxon>Tracheophyta</taxon>
        <taxon>Spermatophyta</taxon>
        <taxon>Magnoliopsida</taxon>
        <taxon>Liliopsida</taxon>
        <taxon>Zingiberales</taxon>
        <taxon>Musaceae</taxon>
        <taxon>Musa</taxon>
    </lineage>
</organism>
<dbReference type="AlphaFoldDB" id="A0A9E7KV40"/>
<evidence type="ECO:0000256" key="1">
    <source>
        <dbReference type="SAM" id="Coils"/>
    </source>
</evidence>
<proteinExistence type="predicted"/>
<dbReference type="EMBL" id="CP097510">
    <property type="protein sequence ID" value="URE28280.1"/>
    <property type="molecule type" value="Genomic_DNA"/>
</dbReference>
<keyword evidence="3" id="KW-1185">Reference proteome</keyword>
<evidence type="ECO:0000313" key="2">
    <source>
        <dbReference type="EMBL" id="URE28280.1"/>
    </source>
</evidence>
<dbReference type="OrthoDB" id="1883104at2759"/>
<name>A0A9E7KV40_9LILI</name>